<keyword evidence="2" id="KW-1185">Reference proteome</keyword>
<evidence type="ECO:0000313" key="2">
    <source>
        <dbReference type="Proteomes" id="UP000321574"/>
    </source>
</evidence>
<comment type="caution">
    <text evidence="1">The sequence shown here is derived from an EMBL/GenBank/DDBJ whole genome shotgun (WGS) entry which is preliminary data.</text>
</comment>
<dbReference type="AlphaFoldDB" id="A0A5C8NNW8"/>
<dbReference type="RefSeq" id="WP_147668370.1">
    <property type="nucleotide sequence ID" value="NZ_VDUW01000008.1"/>
</dbReference>
<dbReference type="OrthoDB" id="2886653at2"/>
<evidence type="ECO:0000313" key="1">
    <source>
        <dbReference type="EMBL" id="TXL63419.1"/>
    </source>
</evidence>
<dbReference type="Pfam" id="PF10764">
    <property type="entry name" value="Gin"/>
    <property type="match status" value="1"/>
</dbReference>
<name>A0A5C8NNW8_9BACI</name>
<protein>
    <submittedName>
        <fullName evidence="1">Sigma factor G inhibitor Gin</fullName>
    </submittedName>
</protein>
<dbReference type="Proteomes" id="UP000321574">
    <property type="component" value="Unassembled WGS sequence"/>
</dbReference>
<reference evidence="1 2" key="1">
    <citation type="submission" date="2019-06" db="EMBL/GenBank/DDBJ databases">
        <title>Cerasibacillus sp. nov., isolated from maize field.</title>
        <authorList>
            <person name="Lin S.-Y."/>
            <person name="Tsai C.-F."/>
            <person name="Young C.-C."/>
        </authorList>
    </citation>
    <scope>NUCLEOTIDE SEQUENCE [LARGE SCALE GENOMIC DNA]</scope>
    <source>
        <strain evidence="1 2">CC-CFT480</strain>
    </source>
</reference>
<sequence length="64" mass="7805">MGKQALQWEKCGICDERKERGIHLYTMYICCDCEHQMIHTEPSEEKYRYYIQKLKHMNQSTLFS</sequence>
<dbReference type="InterPro" id="IPR019700">
    <property type="entry name" value="Sigma-G_inhibitor_Gin"/>
</dbReference>
<accession>A0A5C8NNW8</accession>
<organism evidence="1 2">
    <name type="scientific">Cerasibacillus terrae</name>
    <dbReference type="NCBI Taxonomy" id="2498845"/>
    <lineage>
        <taxon>Bacteria</taxon>
        <taxon>Bacillati</taxon>
        <taxon>Bacillota</taxon>
        <taxon>Bacilli</taxon>
        <taxon>Bacillales</taxon>
        <taxon>Bacillaceae</taxon>
        <taxon>Cerasibacillus</taxon>
    </lineage>
</organism>
<proteinExistence type="predicted"/>
<dbReference type="EMBL" id="VDUW01000008">
    <property type="protein sequence ID" value="TXL63419.1"/>
    <property type="molecule type" value="Genomic_DNA"/>
</dbReference>
<gene>
    <name evidence="1" type="ORF">FHP05_11465</name>
</gene>